<evidence type="ECO:0000313" key="4">
    <source>
        <dbReference type="Proteomes" id="UP001242995"/>
    </source>
</evidence>
<dbReference type="Proteomes" id="UP001230951">
    <property type="component" value="Unassembled WGS sequence"/>
</dbReference>
<keyword evidence="3" id="KW-1185">Reference proteome</keyword>
<sequence length="202" mass="22561">MSNAELETQYQNVPERIRQRIEERLNDAAIGLKLKIGMLLDDREERAAHAVAPAGRIGLKSGQVSELTIIVPLKPKGAERLRRLFGLLDGNLVGAGQVGTLHNMRFVFLDDDTKLLFATAYDGEWDPYIDDFATKIPEMMDFIFGNVEGWPGIQSPEVKDFIVQYQIPAAAWFVAHPTVTVAEGSRLLEQDANVHAFVEKLN</sequence>
<comment type="caution">
    <text evidence="1">The sequence shown here is derived from an EMBL/GenBank/DDBJ whole genome shotgun (WGS) entry which is preliminary data.</text>
</comment>
<organism evidence="1 4">
    <name type="scientific">Arthrobacter bambusae</name>
    <dbReference type="NCBI Taxonomy" id="1338426"/>
    <lineage>
        <taxon>Bacteria</taxon>
        <taxon>Bacillati</taxon>
        <taxon>Actinomycetota</taxon>
        <taxon>Actinomycetes</taxon>
        <taxon>Micrococcales</taxon>
        <taxon>Micrococcaceae</taxon>
        <taxon>Arthrobacter</taxon>
    </lineage>
</organism>
<dbReference type="EMBL" id="JAUSRG010000003">
    <property type="protein sequence ID" value="MDP9904585.1"/>
    <property type="molecule type" value="Genomic_DNA"/>
</dbReference>
<evidence type="ECO:0000313" key="3">
    <source>
        <dbReference type="Proteomes" id="UP001230951"/>
    </source>
</evidence>
<gene>
    <name evidence="1" type="ORF">J2S90_001540</name>
    <name evidence="2" type="ORF">J2S93_002413</name>
</gene>
<evidence type="ECO:0000313" key="1">
    <source>
        <dbReference type="EMBL" id="MDP9904585.1"/>
    </source>
</evidence>
<protein>
    <submittedName>
        <fullName evidence="1">Uncharacterized protein</fullName>
    </submittedName>
</protein>
<accession>A0AAW8DGT8</accession>
<dbReference type="RefSeq" id="WP_306960368.1">
    <property type="nucleotide sequence ID" value="NZ_JAUSRG010000003.1"/>
</dbReference>
<dbReference type="EMBL" id="JAUSTF010000004">
    <property type="protein sequence ID" value="MDQ0180986.1"/>
    <property type="molecule type" value="Genomic_DNA"/>
</dbReference>
<reference evidence="1 3" key="1">
    <citation type="submission" date="2023-07" db="EMBL/GenBank/DDBJ databases">
        <title>Sorghum-associated microbial communities from plants grown in Nebraska, USA.</title>
        <authorList>
            <person name="Schachtman D."/>
        </authorList>
    </citation>
    <scope>NUCLEOTIDE SEQUENCE</scope>
    <source>
        <strain evidence="1">DS1006</strain>
        <strain evidence="2 3">DS1016</strain>
    </source>
</reference>
<dbReference type="AlphaFoldDB" id="A0AAW8DGT8"/>
<dbReference type="Proteomes" id="UP001242995">
    <property type="component" value="Unassembled WGS sequence"/>
</dbReference>
<name>A0AAW8DGT8_9MICC</name>
<evidence type="ECO:0000313" key="2">
    <source>
        <dbReference type="EMBL" id="MDQ0180986.1"/>
    </source>
</evidence>
<proteinExistence type="predicted"/>